<evidence type="ECO:0000256" key="4">
    <source>
        <dbReference type="ARBA" id="ARBA00022825"/>
    </source>
</evidence>
<comment type="caution">
    <text evidence="8">The sequence shown here is derived from an EMBL/GenBank/DDBJ whole genome shotgun (WGS) entry which is preliminary data.</text>
</comment>
<dbReference type="InterPro" id="IPR000209">
    <property type="entry name" value="Peptidase_S8/S53_dom"/>
</dbReference>
<reference evidence="8" key="2">
    <citation type="submission" date="2021-08" db="EMBL/GenBank/DDBJ databases">
        <authorList>
            <person name="Tani A."/>
            <person name="Ola A."/>
            <person name="Ogura Y."/>
            <person name="Katsura K."/>
            <person name="Hayashi T."/>
        </authorList>
    </citation>
    <scope>NUCLEOTIDE SEQUENCE</scope>
    <source>
        <strain evidence="8">DSM 23632</strain>
    </source>
</reference>
<comment type="caution">
    <text evidence="5">Lacks conserved residue(s) required for the propagation of feature annotation.</text>
</comment>
<dbReference type="InterPro" id="IPR015500">
    <property type="entry name" value="Peptidase_S8_subtilisin-rel"/>
</dbReference>
<dbReference type="Gene3D" id="3.40.50.200">
    <property type="entry name" value="Peptidase S8/S53 domain"/>
    <property type="match status" value="1"/>
</dbReference>
<comment type="similarity">
    <text evidence="1 5">Belongs to the peptidase S8 family.</text>
</comment>
<evidence type="ECO:0000259" key="7">
    <source>
        <dbReference type="Pfam" id="PF00082"/>
    </source>
</evidence>
<dbReference type="SUPFAM" id="SSF52743">
    <property type="entry name" value="Subtilisin-like"/>
    <property type="match status" value="1"/>
</dbReference>
<feature type="domain" description="Peptidase S8/S53" evidence="7">
    <location>
        <begin position="199"/>
        <end position="453"/>
    </location>
</feature>
<dbReference type="PANTHER" id="PTHR43806:SF11">
    <property type="entry name" value="CEREVISIN-RELATED"/>
    <property type="match status" value="1"/>
</dbReference>
<dbReference type="PANTHER" id="PTHR43806">
    <property type="entry name" value="PEPTIDASE S8"/>
    <property type="match status" value="1"/>
</dbReference>
<proteinExistence type="inferred from homology"/>
<evidence type="ECO:0000256" key="5">
    <source>
        <dbReference type="PROSITE-ProRule" id="PRU01240"/>
    </source>
</evidence>
<protein>
    <recommendedName>
        <fullName evidence="7">Peptidase S8/S53 domain-containing protein</fullName>
    </recommendedName>
</protein>
<evidence type="ECO:0000256" key="6">
    <source>
        <dbReference type="SAM" id="MobiDB-lite"/>
    </source>
</evidence>
<evidence type="ECO:0000256" key="1">
    <source>
        <dbReference type="ARBA" id="ARBA00011073"/>
    </source>
</evidence>
<dbReference type="InterPro" id="IPR023828">
    <property type="entry name" value="Peptidase_S8_Ser-AS"/>
</dbReference>
<sequence>MAGGTQQGGSARYQAERELIVFVPPAVAGLEPSGDVAEGAPPGFARAFDEVLGRYGASVAPLFAASQETDAPSAFEGARPLFHRVRAKEDGALDSLAKELFSVPGVEAAYVKPPAEPPMLNDMAPTLAEPPGATPDYRPRQVYLKPAPEGVDAVFAWEQPGGRGEGVTIYDVEGGWCFEHEDLVRNSLGLGGGIVSADMGWRNHGTAVMGVFGGDQEGRGITGICPDAKVGAVAIFEIGSAAAIRAAADKLRPGDILLIELHRPGPRNDYQGRQDQDGYVAVEWWPDDYDAIRYAVGRGVIVVEAAGNGAQDLDDPIYDQPAPGFPRDWINPYSRKGRDSGAIVVGAGAPPPGTHGSDHGPDRSRLEFSNYGALVDVQGWGREVTTCGYGDLQSGREEAWYTDRFSGTSSASPIVVGALGAVQGILRSRKLPLLTPARARALLRNTGSDQTDGPDRPQSQRIGRRPDIRAMVEAATARDQS</sequence>
<evidence type="ECO:0000313" key="9">
    <source>
        <dbReference type="Proteomes" id="UP001055057"/>
    </source>
</evidence>
<evidence type="ECO:0000313" key="8">
    <source>
        <dbReference type="EMBL" id="GJE62050.1"/>
    </source>
</evidence>
<keyword evidence="4" id="KW-0720">Serine protease</keyword>
<organism evidence="8 9">
    <name type="scientific">Methylobacterium trifolii</name>
    <dbReference type="NCBI Taxonomy" id="1003092"/>
    <lineage>
        <taxon>Bacteria</taxon>
        <taxon>Pseudomonadati</taxon>
        <taxon>Pseudomonadota</taxon>
        <taxon>Alphaproteobacteria</taxon>
        <taxon>Hyphomicrobiales</taxon>
        <taxon>Methylobacteriaceae</taxon>
        <taxon>Methylobacterium</taxon>
    </lineage>
</organism>
<dbReference type="Pfam" id="PF00082">
    <property type="entry name" value="Peptidase_S8"/>
    <property type="match status" value="1"/>
</dbReference>
<dbReference type="PROSITE" id="PS51892">
    <property type="entry name" value="SUBTILASE"/>
    <property type="match status" value="1"/>
</dbReference>
<keyword evidence="3" id="KW-0378">Hydrolase</keyword>
<accession>A0ABQ4U3R0</accession>
<dbReference type="InterPro" id="IPR036852">
    <property type="entry name" value="Peptidase_S8/S53_dom_sf"/>
</dbReference>
<dbReference type="EMBL" id="BPRB01000270">
    <property type="protein sequence ID" value="GJE62050.1"/>
    <property type="molecule type" value="Genomic_DNA"/>
</dbReference>
<reference evidence="8" key="1">
    <citation type="journal article" date="2021" name="Front. Microbiol.">
        <title>Comprehensive Comparative Genomics and Phenotyping of Methylobacterium Species.</title>
        <authorList>
            <person name="Alessa O."/>
            <person name="Ogura Y."/>
            <person name="Fujitani Y."/>
            <person name="Takami H."/>
            <person name="Hayashi T."/>
            <person name="Sahin N."/>
            <person name="Tani A."/>
        </authorList>
    </citation>
    <scope>NUCLEOTIDE SEQUENCE</scope>
    <source>
        <strain evidence="8">DSM 23632</strain>
    </source>
</reference>
<name>A0ABQ4U3R0_9HYPH</name>
<gene>
    <name evidence="8" type="ORF">MPOCJGCO_4179</name>
</gene>
<dbReference type="InterPro" id="IPR050131">
    <property type="entry name" value="Peptidase_S8_subtilisin-like"/>
</dbReference>
<evidence type="ECO:0000256" key="2">
    <source>
        <dbReference type="ARBA" id="ARBA00022670"/>
    </source>
</evidence>
<dbReference type="PRINTS" id="PR00723">
    <property type="entry name" value="SUBTILISIN"/>
</dbReference>
<evidence type="ECO:0000256" key="3">
    <source>
        <dbReference type="ARBA" id="ARBA00022801"/>
    </source>
</evidence>
<feature type="compositionally biased region" description="Polar residues" evidence="6">
    <location>
        <begin position="445"/>
        <end position="461"/>
    </location>
</feature>
<keyword evidence="9" id="KW-1185">Reference proteome</keyword>
<feature type="region of interest" description="Disordered" evidence="6">
    <location>
        <begin position="443"/>
        <end position="468"/>
    </location>
</feature>
<keyword evidence="2" id="KW-0645">Protease</keyword>
<dbReference type="PROSITE" id="PS00138">
    <property type="entry name" value="SUBTILASE_SER"/>
    <property type="match status" value="1"/>
</dbReference>
<dbReference type="Proteomes" id="UP001055057">
    <property type="component" value="Unassembled WGS sequence"/>
</dbReference>